<feature type="transmembrane region" description="Helical" evidence="5">
    <location>
        <begin position="196"/>
        <end position="216"/>
    </location>
</feature>
<dbReference type="RefSeq" id="XP_007832348.1">
    <property type="nucleotide sequence ID" value="XM_007834157.1"/>
</dbReference>
<dbReference type="AlphaFoldDB" id="W3XCC0"/>
<feature type="transmembrane region" description="Helical" evidence="5">
    <location>
        <begin position="137"/>
        <end position="155"/>
    </location>
</feature>
<dbReference type="HOGENOM" id="CLU_008455_13_4_1"/>
<evidence type="ECO:0000313" key="8">
    <source>
        <dbReference type="Proteomes" id="UP000030651"/>
    </source>
</evidence>
<feature type="transmembrane region" description="Helical" evidence="5">
    <location>
        <begin position="66"/>
        <end position="85"/>
    </location>
</feature>
<dbReference type="InterPro" id="IPR020846">
    <property type="entry name" value="MFS_dom"/>
</dbReference>
<keyword evidence="8" id="KW-1185">Reference proteome</keyword>
<dbReference type="Pfam" id="PF07690">
    <property type="entry name" value="MFS_1"/>
    <property type="match status" value="1"/>
</dbReference>
<evidence type="ECO:0000259" key="6">
    <source>
        <dbReference type="PROSITE" id="PS50850"/>
    </source>
</evidence>
<feature type="transmembrane region" description="Helical" evidence="5">
    <location>
        <begin position="419"/>
        <end position="438"/>
    </location>
</feature>
<feature type="transmembrane region" description="Helical" evidence="5">
    <location>
        <begin position="479"/>
        <end position="502"/>
    </location>
</feature>
<dbReference type="PROSITE" id="PS50850">
    <property type="entry name" value="MFS"/>
    <property type="match status" value="1"/>
</dbReference>
<accession>W3XCC0</accession>
<proteinExistence type="predicted"/>
<comment type="subcellular location">
    <subcellularLocation>
        <location evidence="1">Membrane</location>
        <topology evidence="1">Multi-pass membrane protein</topology>
    </subcellularLocation>
</comment>
<dbReference type="Gene3D" id="1.20.1250.20">
    <property type="entry name" value="MFS general substrate transporter like domains"/>
    <property type="match status" value="1"/>
</dbReference>
<keyword evidence="4 5" id="KW-0472">Membrane</keyword>
<dbReference type="InterPro" id="IPR036259">
    <property type="entry name" value="MFS_trans_sf"/>
</dbReference>
<feature type="transmembrane region" description="Helical" evidence="5">
    <location>
        <begin position="105"/>
        <end position="125"/>
    </location>
</feature>
<evidence type="ECO:0000256" key="2">
    <source>
        <dbReference type="ARBA" id="ARBA00022692"/>
    </source>
</evidence>
<feature type="transmembrane region" description="Helical" evidence="5">
    <location>
        <begin position="228"/>
        <end position="246"/>
    </location>
</feature>
<feature type="transmembrane region" description="Helical" evidence="5">
    <location>
        <begin position="508"/>
        <end position="532"/>
    </location>
</feature>
<dbReference type="PANTHER" id="PTHR23502:SF34">
    <property type="entry name" value="PROTEIN HOL1"/>
    <property type="match status" value="1"/>
</dbReference>
<evidence type="ECO:0000256" key="5">
    <source>
        <dbReference type="SAM" id="Phobius"/>
    </source>
</evidence>
<evidence type="ECO:0000256" key="1">
    <source>
        <dbReference type="ARBA" id="ARBA00004141"/>
    </source>
</evidence>
<feature type="transmembrane region" description="Helical" evidence="5">
    <location>
        <begin position="161"/>
        <end position="184"/>
    </location>
</feature>
<dbReference type="OrthoDB" id="268400at2759"/>
<dbReference type="EMBL" id="KI912111">
    <property type="protein sequence ID" value="ETS83700.1"/>
    <property type="molecule type" value="Genomic_DNA"/>
</dbReference>
<dbReference type="InParanoid" id="W3XCC0"/>
<protein>
    <recommendedName>
        <fullName evidence="6">Major facilitator superfamily (MFS) profile domain-containing protein</fullName>
    </recommendedName>
</protein>
<feature type="domain" description="Major facilitator superfamily (MFS) profile" evidence="6">
    <location>
        <begin position="68"/>
        <end position="537"/>
    </location>
</feature>
<dbReference type="SUPFAM" id="SSF103473">
    <property type="entry name" value="MFS general substrate transporter"/>
    <property type="match status" value="1"/>
</dbReference>
<evidence type="ECO:0000256" key="3">
    <source>
        <dbReference type="ARBA" id="ARBA00022989"/>
    </source>
</evidence>
<keyword evidence="3 5" id="KW-1133">Transmembrane helix</keyword>
<feature type="transmembrane region" description="Helical" evidence="5">
    <location>
        <begin position="333"/>
        <end position="354"/>
    </location>
</feature>
<name>W3XCC0_PESFW</name>
<dbReference type="GO" id="GO:0005886">
    <property type="term" value="C:plasma membrane"/>
    <property type="evidence" value="ECO:0007669"/>
    <property type="project" value="TreeGrafter"/>
</dbReference>
<feature type="transmembrane region" description="Helical" evidence="5">
    <location>
        <begin position="374"/>
        <end position="398"/>
    </location>
</feature>
<feature type="transmembrane region" description="Helical" evidence="5">
    <location>
        <begin position="444"/>
        <end position="467"/>
    </location>
</feature>
<gene>
    <name evidence="7" type="ORF">PFICI_05576</name>
</gene>
<reference evidence="8" key="1">
    <citation type="journal article" date="2015" name="BMC Genomics">
        <title>Genomic and transcriptomic analysis of the endophytic fungus Pestalotiopsis fici reveals its lifestyle and high potential for synthesis of natural products.</title>
        <authorList>
            <person name="Wang X."/>
            <person name="Zhang X."/>
            <person name="Liu L."/>
            <person name="Xiang M."/>
            <person name="Wang W."/>
            <person name="Sun X."/>
            <person name="Che Y."/>
            <person name="Guo L."/>
            <person name="Liu G."/>
            <person name="Guo L."/>
            <person name="Wang C."/>
            <person name="Yin W.B."/>
            <person name="Stadler M."/>
            <person name="Zhang X."/>
            <person name="Liu X."/>
        </authorList>
    </citation>
    <scope>NUCLEOTIDE SEQUENCE [LARGE SCALE GENOMIC DNA]</scope>
    <source>
        <strain evidence="8">W106-1 / CGMCC3.15140</strain>
    </source>
</reference>
<keyword evidence="2 5" id="KW-0812">Transmembrane</keyword>
<evidence type="ECO:0000313" key="7">
    <source>
        <dbReference type="EMBL" id="ETS83700.1"/>
    </source>
</evidence>
<dbReference type="KEGG" id="pfy:PFICI_05576"/>
<dbReference type="PANTHER" id="PTHR23502">
    <property type="entry name" value="MAJOR FACILITATOR SUPERFAMILY"/>
    <property type="match status" value="1"/>
</dbReference>
<dbReference type="Proteomes" id="UP000030651">
    <property type="component" value="Unassembled WGS sequence"/>
</dbReference>
<dbReference type="GeneID" id="19270589"/>
<evidence type="ECO:0000256" key="4">
    <source>
        <dbReference type="ARBA" id="ARBA00023136"/>
    </source>
</evidence>
<organism evidence="7 8">
    <name type="scientific">Pestalotiopsis fici (strain W106-1 / CGMCC3.15140)</name>
    <dbReference type="NCBI Taxonomy" id="1229662"/>
    <lineage>
        <taxon>Eukaryota</taxon>
        <taxon>Fungi</taxon>
        <taxon>Dikarya</taxon>
        <taxon>Ascomycota</taxon>
        <taxon>Pezizomycotina</taxon>
        <taxon>Sordariomycetes</taxon>
        <taxon>Xylariomycetidae</taxon>
        <taxon>Amphisphaeriales</taxon>
        <taxon>Sporocadaceae</taxon>
        <taxon>Pestalotiopsis</taxon>
    </lineage>
</organism>
<dbReference type="GO" id="GO:0022857">
    <property type="term" value="F:transmembrane transporter activity"/>
    <property type="evidence" value="ECO:0007669"/>
    <property type="project" value="InterPro"/>
</dbReference>
<dbReference type="OMA" id="IDATFIH"/>
<sequence length="554" mass="59707">MAHRLPASYFDWPSPATEPTTKASKHTSLDLSGSVFLISSAGNVLRLPIPSDSPHDPLAWSWPRRIVAFCCLQLFSIVASFEVNIPGTLMPAFHAEFAKDVPAPLSISSLSSALTLGVGIGYLVNIPLATAIGRRPVVIMSALITAIATLAAGLAGSFLQLLVALAFQGFAVGGTIGMCLVMILDATFIHERPYALSLYWSIGSVIIKLLTLPMPYITSLATEWRTVYQVWFAVSLVSLVFLVSFVPETFYIRPPVAFDGRVLVQSSTEKVRIYDEWDGVPEDQQEVASMSEQRNNKSQPWADRFKVLRAQGTKWSSMRTTYAQMPFCFINPLIFWVSLLNACLLGAIIFLNLLQPTALLASVAAALDGPSINLNLGISGAVGALLALPFSGPLTAWLTRHLSLRTGGVRHAEVYLPGFAIPTIAGCLSVGLACAAVDRSWPAAWQYAASMLSMMSYNTGNVAIVLWMTEAFPRWASAALAVVLFTGNMVAFVIGLTLSPWIVGQSIIPQGAVLIGLIAGVGLIALPVAFWGKSVRQYIQCRWSSSESGALRPQ</sequence>
<dbReference type="eggNOG" id="KOG0255">
    <property type="taxonomic scope" value="Eukaryota"/>
</dbReference>
<dbReference type="InterPro" id="IPR011701">
    <property type="entry name" value="MFS"/>
</dbReference>